<keyword evidence="1" id="KW-0732">Signal</keyword>
<evidence type="ECO:0000313" key="3">
    <source>
        <dbReference type="Proteomes" id="UP000055035"/>
    </source>
</evidence>
<protein>
    <submittedName>
        <fullName evidence="2">Uncharacterized protein</fullName>
    </submittedName>
</protein>
<proteinExistence type="predicted"/>
<dbReference type="PATRIC" id="fig|456.5.peg.2150"/>
<gene>
    <name evidence="2" type="ORF">Ljor_2012</name>
</gene>
<organism evidence="2 3">
    <name type="scientific">Legionella jordanis</name>
    <dbReference type="NCBI Taxonomy" id="456"/>
    <lineage>
        <taxon>Bacteria</taxon>
        <taxon>Pseudomonadati</taxon>
        <taxon>Pseudomonadota</taxon>
        <taxon>Gammaproteobacteria</taxon>
        <taxon>Legionellales</taxon>
        <taxon>Legionellaceae</taxon>
        <taxon>Legionella</taxon>
    </lineage>
</organism>
<dbReference type="EMBL" id="LNYJ01000011">
    <property type="protein sequence ID" value="KTD17706.1"/>
    <property type="molecule type" value="Genomic_DNA"/>
</dbReference>
<dbReference type="Proteomes" id="UP000055035">
    <property type="component" value="Unassembled WGS sequence"/>
</dbReference>
<feature type="signal peptide" evidence="1">
    <location>
        <begin position="1"/>
        <end position="20"/>
    </location>
</feature>
<comment type="caution">
    <text evidence="2">The sequence shown here is derived from an EMBL/GenBank/DDBJ whole genome shotgun (WGS) entry which is preliminary data.</text>
</comment>
<accession>A0A0W0VC76</accession>
<evidence type="ECO:0000256" key="1">
    <source>
        <dbReference type="SAM" id="SignalP"/>
    </source>
</evidence>
<dbReference type="AlphaFoldDB" id="A0A0W0VC76"/>
<name>A0A0W0VC76_9GAMM</name>
<dbReference type="RefSeq" id="WP_126320072.1">
    <property type="nucleotide sequence ID" value="NZ_CAAAIC010000001.1"/>
</dbReference>
<reference evidence="2 3" key="1">
    <citation type="submission" date="2015-11" db="EMBL/GenBank/DDBJ databases">
        <title>Genomic analysis of 38 Legionella species identifies large and diverse effector repertoires.</title>
        <authorList>
            <person name="Burstein D."/>
            <person name="Amaro F."/>
            <person name="Zusman T."/>
            <person name="Lifshitz Z."/>
            <person name="Cohen O."/>
            <person name="Gilbert J.A."/>
            <person name="Pupko T."/>
            <person name="Shuman H.A."/>
            <person name="Segal G."/>
        </authorList>
    </citation>
    <scope>NUCLEOTIDE SEQUENCE [LARGE SCALE GENOMIC DNA]</scope>
    <source>
        <strain evidence="2 3">BL-540</strain>
    </source>
</reference>
<feature type="chain" id="PRO_5006914674" evidence="1">
    <location>
        <begin position="21"/>
        <end position="181"/>
    </location>
</feature>
<keyword evidence="3" id="KW-1185">Reference proteome</keyword>
<sequence>MKNLRILLFYVAFCPVIAHADLLESMKTYLHKHNITSCDHYLTKYFTSPAMRVISYHEMTTTHGPYAIVNFDIFIDRKDVQFSTHKSFMVSQFENICSFEFFSSSVWDMGCNSVLKLPFNETEKKTYGWKKMKNFNVSRQKAFYGKEEDGTDYRRFYKDVWTKDGDICLEETHGVFSGKKR</sequence>
<evidence type="ECO:0000313" key="2">
    <source>
        <dbReference type="EMBL" id="KTD17706.1"/>
    </source>
</evidence>